<dbReference type="GO" id="GO:0005737">
    <property type="term" value="C:cytoplasm"/>
    <property type="evidence" value="ECO:0007669"/>
    <property type="project" value="TreeGrafter"/>
</dbReference>
<dbReference type="Proteomes" id="UP000181942">
    <property type="component" value="Unassembled WGS sequence"/>
</dbReference>
<dbReference type="InterPro" id="IPR041664">
    <property type="entry name" value="AAA_16"/>
</dbReference>
<dbReference type="Pfam" id="PF13191">
    <property type="entry name" value="AAA_16"/>
    <property type="match status" value="1"/>
</dbReference>
<dbReference type="RefSeq" id="WP_256258359.1">
    <property type="nucleotide sequence ID" value="NZ_FONR01000008.1"/>
</dbReference>
<dbReference type="EMBL" id="FONR01000008">
    <property type="protein sequence ID" value="SFF55458.1"/>
    <property type="molecule type" value="Genomic_DNA"/>
</dbReference>
<dbReference type="GO" id="GO:0004016">
    <property type="term" value="F:adenylate cyclase activity"/>
    <property type="evidence" value="ECO:0007669"/>
    <property type="project" value="TreeGrafter"/>
</dbReference>
<dbReference type="InterPro" id="IPR036388">
    <property type="entry name" value="WH-like_DNA-bd_sf"/>
</dbReference>
<dbReference type="CDD" id="cd06170">
    <property type="entry name" value="LuxR_C_like"/>
    <property type="match status" value="1"/>
</dbReference>
<dbReference type="SUPFAM" id="SSF52540">
    <property type="entry name" value="P-loop containing nucleoside triphosphate hydrolases"/>
    <property type="match status" value="1"/>
</dbReference>
<evidence type="ECO:0000313" key="5">
    <source>
        <dbReference type="Proteomes" id="UP000181942"/>
    </source>
</evidence>
<proteinExistence type="predicted"/>
<dbReference type="PANTHER" id="PTHR16305">
    <property type="entry name" value="TESTICULAR SOLUBLE ADENYLYL CYCLASE"/>
    <property type="match status" value="1"/>
</dbReference>
<keyword evidence="2" id="KW-0067">ATP-binding</keyword>
<dbReference type="InterPro" id="IPR000792">
    <property type="entry name" value="Tscrpt_reg_LuxR_C"/>
</dbReference>
<dbReference type="InterPro" id="IPR027417">
    <property type="entry name" value="P-loop_NTPase"/>
</dbReference>
<dbReference type="GO" id="GO:0003677">
    <property type="term" value="F:DNA binding"/>
    <property type="evidence" value="ECO:0007669"/>
    <property type="project" value="UniProtKB-KW"/>
</dbReference>
<protein>
    <submittedName>
        <fullName evidence="4">DNA-binding response regulator, NarL/FixJ family, contains REC and HTH domains</fullName>
    </submittedName>
</protein>
<dbReference type="Pfam" id="PF00196">
    <property type="entry name" value="GerE"/>
    <property type="match status" value="1"/>
</dbReference>
<organism evidence="4 5">
    <name type="scientific">Streptomyces mirabilis</name>
    <dbReference type="NCBI Taxonomy" id="68239"/>
    <lineage>
        <taxon>Bacteria</taxon>
        <taxon>Bacillati</taxon>
        <taxon>Actinomycetota</taxon>
        <taxon>Actinomycetes</taxon>
        <taxon>Kitasatosporales</taxon>
        <taxon>Streptomycetaceae</taxon>
        <taxon>Streptomyces</taxon>
    </lineage>
</organism>
<keyword evidence="1" id="KW-0547">Nucleotide-binding</keyword>
<evidence type="ECO:0000256" key="1">
    <source>
        <dbReference type="ARBA" id="ARBA00022741"/>
    </source>
</evidence>
<dbReference type="SUPFAM" id="SSF46894">
    <property type="entry name" value="C-terminal effector domain of the bipartite response regulators"/>
    <property type="match status" value="1"/>
</dbReference>
<dbReference type="PRINTS" id="PR00038">
    <property type="entry name" value="HTHLUXR"/>
</dbReference>
<dbReference type="SMART" id="SM00421">
    <property type="entry name" value="HTH_LUXR"/>
    <property type="match status" value="1"/>
</dbReference>
<dbReference type="GO" id="GO:0006355">
    <property type="term" value="P:regulation of DNA-templated transcription"/>
    <property type="evidence" value="ECO:0007669"/>
    <property type="project" value="InterPro"/>
</dbReference>
<sequence length="927" mass="99224">MVWNGVQQASGPPMVGRHAEREAVGRLLDAVRDGLSGVLVLTGEPGIGKTRLLEYAATRAAELRVVRLTAVEPETGLGFGALHRLLRPFLNRTGRLPGPQRAALDAALGLVPGPPADRYLVGLATLTLLSEAAADQPLLFLLDDAQWLDRESAEALAFTARRLHADSLGLIIAVRDGLGDSGLFDALTVHTVTGLPEPEAEVLLSSVPRRVDADVAGRIVAGTGGNPLALLELADALTAEQLSGIAPLPDPLPVSRLLEGHFLRLVRALPPETGTLLLLLAAAPSDDTGLIWRAAGRLGLSARAVQPAVAAGILGRDTPTAFRHPLIRSTVHAGAEPGERRRVHAALAAACDPVRDADRRAWHRAEAAEGVGDGVADDLEAASERARSRGGYSQQALFLSRAADFTGDPDKRAERLLDAAQAHLMSGDAPAAQTALDLAGVGIRGSVMRTRELRMRATAQMFQIVVADVPAMLMDAVTRLGAQDPRLTWELLCEGLHAALVAHDCTRGTSLTEVAAAAVAARHAPDFAVRGRDLLMEGLARRVAEGYERGAPVLRAALDGLLGGGGIEDANSPFAVMLLMACDDLWDVQTARELTGRLAAVDREAGALYALSITLLVEARYELLDGRFTEAEVRYAEFDDIVAATGFPGGGDINRLHLFALTGREAELRAAVRRTAEMRSMGQGLHHLMAQHALASFELGQGHYRQAMRHAWAVFEEDPPTNGNLVLPLLIEAGVRTGDRAGVGEVLARLEERAPLAGTPWALGTLALGRALTADGDEAEKFYQESVELLGQGPLALEQARSRLLFGEWLRRRKRRSDARKQLRAAYESFDAFGAVPYAERARIELLATGEKARRRTEETRFDLTPRERQVASMAASGLTNGEIATRLFVTASTVEFHLNKVFRKLGITSRKQIPRAIGEPGPVTGD</sequence>
<dbReference type="Gene3D" id="1.10.10.10">
    <property type="entry name" value="Winged helix-like DNA-binding domain superfamily/Winged helix DNA-binding domain"/>
    <property type="match status" value="1"/>
</dbReference>
<dbReference type="InterPro" id="IPR016032">
    <property type="entry name" value="Sig_transdc_resp-reg_C-effctor"/>
</dbReference>
<accession>A0A1I2JMV1</accession>
<dbReference type="GO" id="GO:0005524">
    <property type="term" value="F:ATP binding"/>
    <property type="evidence" value="ECO:0007669"/>
    <property type="project" value="UniProtKB-KW"/>
</dbReference>
<keyword evidence="4" id="KW-0238">DNA-binding</keyword>
<evidence type="ECO:0000313" key="4">
    <source>
        <dbReference type="EMBL" id="SFF55458.1"/>
    </source>
</evidence>
<dbReference type="PROSITE" id="PS50043">
    <property type="entry name" value="HTH_LUXR_2"/>
    <property type="match status" value="1"/>
</dbReference>
<name>A0A1I2JMV1_9ACTN</name>
<feature type="domain" description="HTH luxR-type" evidence="3">
    <location>
        <begin position="857"/>
        <end position="922"/>
    </location>
</feature>
<dbReference type="PANTHER" id="PTHR16305:SF35">
    <property type="entry name" value="TRANSCRIPTIONAL ACTIVATOR DOMAIN"/>
    <property type="match status" value="1"/>
</dbReference>
<gene>
    <name evidence="4" type="ORF">SAMN02787118_108259</name>
</gene>
<dbReference type="AlphaFoldDB" id="A0A1I2JMV1"/>
<reference evidence="4 5" key="1">
    <citation type="submission" date="2016-10" db="EMBL/GenBank/DDBJ databases">
        <authorList>
            <person name="de Groot N.N."/>
        </authorList>
    </citation>
    <scope>NUCLEOTIDE SEQUENCE [LARGE SCALE GENOMIC DNA]</scope>
    <source>
        <strain evidence="4 5">OK461</strain>
    </source>
</reference>
<evidence type="ECO:0000256" key="2">
    <source>
        <dbReference type="ARBA" id="ARBA00022840"/>
    </source>
</evidence>
<evidence type="ECO:0000259" key="3">
    <source>
        <dbReference type="PROSITE" id="PS50043"/>
    </source>
</evidence>